<dbReference type="SUPFAM" id="SSF159468">
    <property type="entry name" value="AtpF-like"/>
    <property type="match status" value="1"/>
</dbReference>
<keyword evidence="3" id="KW-0406">Ion transport</keyword>
<comment type="caution">
    <text evidence="4">The sequence shown here is derived from an EMBL/GenBank/DDBJ whole genome shotgun (WGS) entry which is preliminary data.</text>
</comment>
<keyword evidence="2" id="KW-0813">Transport</keyword>
<sequence>MKSFLISDNRDTWVGLRLAGINGTIVRDRDEANKALKNAMQDKEIGILILTEKIVDMLNDVVMEMKLKSKTPLIIEIPDRHGSIRESNAIADNIRESVGIHI</sequence>
<dbReference type="Pfam" id="PF01990">
    <property type="entry name" value="ATP-synt_F"/>
    <property type="match status" value="1"/>
</dbReference>
<dbReference type="Proteomes" id="UP000315343">
    <property type="component" value="Unassembled WGS sequence"/>
</dbReference>
<dbReference type="RefSeq" id="WP_145080293.1">
    <property type="nucleotide sequence ID" value="NZ_JAYFNS010000006.1"/>
</dbReference>
<evidence type="ECO:0000313" key="4">
    <source>
        <dbReference type="EMBL" id="TWH82513.1"/>
    </source>
</evidence>
<gene>
    <name evidence="4" type="ORF">LY60_00813</name>
</gene>
<evidence type="ECO:0000313" key="5">
    <source>
        <dbReference type="Proteomes" id="UP000315343"/>
    </source>
</evidence>
<accession>A0A562JHP4</accession>
<evidence type="ECO:0000256" key="1">
    <source>
        <dbReference type="ARBA" id="ARBA00010148"/>
    </source>
</evidence>
<comment type="similarity">
    <text evidence="1">Belongs to the V-ATPase F subunit family.</text>
</comment>
<dbReference type="AlphaFoldDB" id="A0A562JHP4"/>
<dbReference type="EMBL" id="VLKH01000002">
    <property type="protein sequence ID" value="TWH82513.1"/>
    <property type="molecule type" value="Genomic_DNA"/>
</dbReference>
<organism evidence="4 5">
    <name type="scientific">Sedimentibacter saalensis</name>
    <dbReference type="NCBI Taxonomy" id="130788"/>
    <lineage>
        <taxon>Bacteria</taxon>
        <taxon>Bacillati</taxon>
        <taxon>Bacillota</taxon>
        <taxon>Tissierellia</taxon>
        <taxon>Sedimentibacter</taxon>
    </lineage>
</organism>
<reference evidence="4 5" key="1">
    <citation type="submission" date="2019-07" db="EMBL/GenBank/DDBJ databases">
        <title>Genomic Encyclopedia of Type Strains, Phase I: the one thousand microbial genomes (KMG-I) project.</title>
        <authorList>
            <person name="Kyrpides N."/>
        </authorList>
    </citation>
    <scope>NUCLEOTIDE SEQUENCE [LARGE SCALE GENOMIC DNA]</scope>
    <source>
        <strain evidence="4 5">DSM 13558</strain>
    </source>
</reference>
<dbReference type="Gene3D" id="3.40.50.10580">
    <property type="entry name" value="ATPase, V1 complex, subunit F"/>
    <property type="match status" value="1"/>
</dbReference>
<protein>
    <submittedName>
        <fullName evidence="4">V/A-type H+-transporting ATPase subunit F</fullName>
    </submittedName>
</protein>
<keyword evidence="5" id="KW-1185">Reference proteome</keyword>
<name>A0A562JHP4_9FIRM</name>
<dbReference type="OrthoDB" id="46791at2"/>
<dbReference type="GO" id="GO:0046961">
    <property type="term" value="F:proton-transporting ATPase activity, rotational mechanism"/>
    <property type="evidence" value="ECO:0007669"/>
    <property type="project" value="InterPro"/>
</dbReference>
<evidence type="ECO:0000256" key="3">
    <source>
        <dbReference type="ARBA" id="ARBA00023065"/>
    </source>
</evidence>
<dbReference type="InterPro" id="IPR036906">
    <property type="entry name" value="ATPase_V1_fsu_sf"/>
</dbReference>
<dbReference type="InterPro" id="IPR008218">
    <property type="entry name" value="ATPase_V1-cplx_f_g_su"/>
</dbReference>
<evidence type="ECO:0000256" key="2">
    <source>
        <dbReference type="ARBA" id="ARBA00022448"/>
    </source>
</evidence>
<proteinExistence type="inferred from homology"/>